<reference evidence="1" key="3">
    <citation type="submission" date="2025-09" db="UniProtKB">
        <authorList>
            <consortium name="Ensembl"/>
        </authorList>
    </citation>
    <scope>IDENTIFICATION</scope>
</reference>
<dbReference type="AlphaFoldDB" id="A0A8I5NT58"/>
<organism evidence="1 2">
    <name type="scientific">Papio anubis</name>
    <name type="common">Olive baboon</name>
    <dbReference type="NCBI Taxonomy" id="9555"/>
    <lineage>
        <taxon>Eukaryota</taxon>
        <taxon>Metazoa</taxon>
        <taxon>Chordata</taxon>
        <taxon>Craniata</taxon>
        <taxon>Vertebrata</taxon>
        <taxon>Euteleostomi</taxon>
        <taxon>Mammalia</taxon>
        <taxon>Eutheria</taxon>
        <taxon>Euarchontoglires</taxon>
        <taxon>Primates</taxon>
        <taxon>Haplorrhini</taxon>
        <taxon>Catarrhini</taxon>
        <taxon>Cercopithecidae</taxon>
        <taxon>Cercopithecinae</taxon>
        <taxon>Papio</taxon>
    </lineage>
</organism>
<reference evidence="1" key="2">
    <citation type="submission" date="2025-08" db="UniProtKB">
        <authorList>
            <consortium name="Ensembl"/>
        </authorList>
    </citation>
    <scope>IDENTIFICATION</scope>
</reference>
<dbReference type="PANTHER" id="PTHR46254">
    <property type="entry name" value="PROTEIN GVQW1-RELATED"/>
    <property type="match status" value="1"/>
</dbReference>
<dbReference type="Proteomes" id="UP000028761">
    <property type="component" value="Chromosome 1"/>
</dbReference>
<accession>A0A8I5NT58</accession>
<evidence type="ECO:0000313" key="2">
    <source>
        <dbReference type="Proteomes" id="UP000028761"/>
    </source>
</evidence>
<protein>
    <submittedName>
        <fullName evidence="1">Uncharacterized protein</fullName>
    </submittedName>
</protein>
<name>A0A8I5NT58_PAPAN</name>
<proteinExistence type="predicted"/>
<dbReference type="GeneTree" id="ENSGT00940000161627"/>
<reference evidence="1 2" key="1">
    <citation type="submission" date="2012-03" db="EMBL/GenBank/DDBJ databases">
        <title>Whole Genome Assembly of Papio anubis.</title>
        <authorList>
            <person name="Liu Y.L."/>
            <person name="Abraham K.A."/>
            <person name="Akbar H.A."/>
            <person name="Ali S.A."/>
            <person name="Anosike U.A."/>
            <person name="Aqrawi P.A."/>
            <person name="Arias F.A."/>
            <person name="Attaway T.A."/>
            <person name="Awwad R.A."/>
            <person name="Babu C.B."/>
            <person name="Bandaranaike D.B."/>
            <person name="Battles P.B."/>
            <person name="Bell A.B."/>
            <person name="Beltran B.B."/>
            <person name="Berhane-Mersha D.B."/>
            <person name="Bess C.B."/>
            <person name="Bickham C.B."/>
            <person name="Bolden T.B."/>
            <person name="Carter K.C."/>
            <person name="Chau D.C."/>
            <person name="Chavez A.C."/>
            <person name="Clerc-Blankenburg K.C."/>
            <person name="Coyle M.C."/>
            <person name="Dao M.D."/>
            <person name="Davila M.L.D."/>
            <person name="Davy-Carroll L.D."/>
            <person name="Denson S.D."/>
            <person name="Dinh H.D."/>
            <person name="Fernandez S.F."/>
            <person name="Fernando P.F."/>
            <person name="Forbes L.F."/>
            <person name="Francis C.F."/>
            <person name="Francisco L.F."/>
            <person name="Fu Q.F."/>
            <person name="Garcia-Iii R.G."/>
            <person name="Garrett T.G."/>
            <person name="Gross S.G."/>
            <person name="Gubbala S.G."/>
            <person name="Hirani K.H."/>
            <person name="Hogues M.H."/>
            <person name="Hollins B.H."/>
            <person name="Jackson L.J."/>
            <person name="Javaid M.J."/>
            <person name="Jhangiani S.J."/>
            <person name="Johnson A.J."/>
            <person name="Johnson B.J."/>
            <person name="Jones J.J."/>
            <person name="Joshi V.J."/>
            <person name="Kalu J.K."/>
            <person name="Khan N.K."/>
            <person name="Korchina V.K."/>
            <person name="Kovar C.K."/>
            <person name="Lago L.L."/>
            <person name="Lara F.L."/>
            <person name="Le T.-K.L."/>
            <person name="Lee S.L."/>
            <person name="Legall-Iii F.L."/>
            <person name="Lemon S.L."/>
            <person name="Liu J.L."/>
            <person name="Liu Y.-S.L."/>
            <person name="Liyanage D.L."/>
            <person name="Lopez J.L."/>
            <person name="Lorensuhewa L.L."/>
            <person name="Mata R.M."/>
            <person name="Mathew T.M."/>
            <person name="Mercado C.M."/>
            <person name="Mercado I.M."/>
            <person name="Morales K.M."/>
            <person name="Morgan M.M."/>
            <person name="Munidasa M.M."/>
            <person name="Ngo D.N."/>
            <person name="Nguyen L.N."/>
            <person name="Nguyen T.N."/>
            <person name="Nguyen N.N."/>
            <person name="Obregon M.O."/>
            <person name="Okwuonu G.O."/>
            <person name="Ongeri F.O."/>
            <person name="Onwere C.O."/>
            <person name="Osifeso I.O."/>
            <person name="Parra A.P."/>
            <person name="Patil S.P."/>
            <person name="Perez A.P."/>
            <person name="Perez Y.P."/>
            <person name="Pham C.P."/>
            <person name="Pu L.-L.P."/>
            <person name="Puazo M.P."/>
            <person name="Quiroz J.Q."/>
            <person name="Rouhana J.R."/>
            <person name="Ruiz M.R."/>
            <person name="Ruiz S.-J.R."/>
            <person name="Saada N.S."/>
            <person name="Santibanez J.S."/>
            <person name="Scheel M.S."/>
            <person name="Schneider B.S."/>
            <person name="Simmons D.S."/>
            <person name="Sisson I.S."/>
            <person name="Tang L.-Y.T."/>
            <person name="Thornton R.T."/>
            <person name="Tisius J.T."/>
            <person name="Toledanes G.T."/>
            <person name="Trejos Z.T."/>
            <person name="Usmani K.U."/>
            <person name="Varghese R.V."/>
            <person name="Vattathil S.V."/>
            <person name="Vee V.V."/>
            <person name="Walker D.W."/>
            <person name="Weissenberger G.W."/>
            <person name="White C.W."/>
            <person name="Williams A.W."/>
            <person name="Woodworth J.W."/>
            <person name="Wright R.W."/>
            <person name="Zhu Y.Z."/>
            <person name="Han Y.H."/>
            <person name="Newsham I.N."/>
            <person name="Nazareth L.N."/>
            <person name="Worley K.W."/>
            <person name="Muzny D.M."/>
            <person name="Rogers J.R."/>
            <person name="Gibbs R.G."/>
        </authorList>
    </citation>
    <scope>NUCLEOTIDE SEQUENCE [LARGE SCALE GENOMIC DNA]</scope>
</reference>
<sequence>MKRACNSGGGGNMCKVRGAWMVFHSVTQAGVQWHNLGSLQPPPPRSKRFSCLPSSWNYRHVPLHLVNFCIFRRDGVSPCWPDYFRTPDLK</sequence>
<dbReference type="Ensembl" id="ENSPANT00000062075.1">
    <property type="protein sequence ID" value="ENSPANP00000057879.1"/>
    <property type="gene ID" value="ENSPANG00000047497.1"/>
</dbReference>
<keyword evidence="2" id="KW-1185">Reference proteome</keyword>
<evidence type="ECO:0000313" key="1">
    <source>
        <dbReference type="Ensembl" id="ENSPANP00000057879.1"/>
    </source>
</evidence>